<dbReference type="Gene3D" id="1.20.5.170">
    <property type="match status" value="1"/>
</dbReference>
<gene>
    <name evidence="1" type="ORF">BV912_01555</name>
</gene>
<dbReference type="Pfam" id="PF07352">
    <property type="entry name" value="Phage_Mu_Gam"/>
    <property type="match status" value="1"/>
</dbReference>
<comment type="caution">
    <text evidence="1">The sequence shown here is derived from an EMBL/GenBank/DDBJ whole genome shotgun (WGS) entry which is preliminary data.</text>
</comment>
<dbReference type="InterPro" id="IPR009951">
    <property type="entry name" value="Host-nuc_inhib_Gam"/>
</dbReference>
<sequence length="176" mass="19489">MTKTTKRTKKEALAVAVQSRDDASLQIKRMGDLQRNIERIQADHNDKVAELQKAADEAVAPLVEEIKVIEAGVHAWAEANRDALTDGGKVKFADLTTGIIKWRNNPPKCSVTGVDAVLALLEANPQLKRFIRVKKEVNKDAVLNEPEFFADNPVPGIKIVQGKEFFSVEPHNQELA</sequence>
<dbReference type="GO" id="GO:0042262">
    <property type="term" value="P:DNA protection"/>
    <property type="evidence" value="ECO:0007669"/>
    <property type="project" value="InterPro"/>
</dbReference>
<dbReference type="AlphaFoldDB" id="A0A1X3DLJ7"/>
<dbReference type="Proteomes" id="UP000193303">
    <property type="component" value="Unassembled WGS sequence"/>
</dbReference>
<name>A0A1X3DLJ7_9NEIS</name>
<dbReference type="RefSeq" id="WP_085357887.1">
    <property type="nucleotide sequence ID" value="NZ_MTAB01000002.1"/>
</dbReference>
<proteinExistence type="predicted"/>
<accession>A0A1X3DLJ7</accession>
<evidence type="ECO:0000313" key="2">
    <source>
        <dbReference type="Proteomes" id="UP000193303"/>
    </source>
</evidence>
<dbReference type="GO" id="GO:0003690">
    <property type="term" value="F:double-stranded DNA binding"/>
    <property type="evidence" value="ECO:0007669"/>
    <property type="project" value="InterPro"/>
</dbReference>
<reference evidence="2" key="1">
    <citation type="submission" date="2017-01" db="EMBL/GenBank/DDBJ databases">
        <authorList>
            <person name="Mah S.A."/>
            <person name="Swanson W.J."/>
            <person name="Moy G.W."/>
            <person name="Vacquier V.D."/>
        </authorList>
    </citation>
    <scope>NUCLEOTIDE SEQUENCE [LARGE SCALE GENOMIC DNA]</scope>
    <source>
        <strain evidence="2">124861</strain>
    </source>
</reference>
<organism evidence="1 2">
    <name type="scientific">Neisseria dumasiana</name>
    <dbReference type="NCBI Taxonomy" id="1931275"/>
    <lineage>
        <taxon>Bacteria</taxon>
        <taxon>Pseudomonadati</taxon>
        <taxon>Pseudomonadota</taxon>
        <taxon>Betaproteobacteria</taxon>
        <taxon>Neisseriales</taxon>
        <taxon>Neisseriaceae</taxon>
        <taxon>Neisseria</taxon>
    </lineage>
</organism>
<protein>
    <submittedName>
        <fullName evidence="1">Host-nuclease inhibitor protein Gam</fullName>
    </submittedName>
</protein>
<dbReference type="EMBL" id="MTAB01000002">
    <property type="protein sequence ID" value="OSI25088.1"/>
    <property type="molecule type" value="Genomic_DNA"/>
</dbReference>
<evidence type="ECO:0000313" key="1">
    <source>
        <dbReference type="EMBL" id="OSI25088.1"/>
    </source>
</evidence>
<dbReference type="SUPFAM" id="SSF161266">
    <property type="entry name" value="Gam-like"/>
    <property type="match status" value="1"/>
</dbReference>
<dbReference type="OrthoDB" id="8141487at2"/>